<dbReference type="Pfam" id="PF13302">
    <property type="entry name" value="Acetyltransf_3"/>
    <property type="match status" value="1"/>
</dbReference>
<dbReference type="InterPro" id="IPR051531">
    <property type="entry name" value="N-acetyltransferase"/>
</dbReference>
<dbReference type="InterPro" id="IPR016181">
    <property type="entry name" value="Acyl_CoA_acyltransferase"/>
</dbReference>
<dbReference type="SUPFAM" id="SSF55729">
    <property type="entry name" value="Acyl-CoA N-acyltransferases (Nat)"/>
    <property type="match status" value="1"/>
</dbReference>
<dbReference type="EMBL" id="LBUU01000001">
    <property type="protein sequence ID" value="KKQ71233.1"/>
    <property type="molecule type" value="Genomic_DNA"/>
</dbReference>
<keyword evidence="2" id="KW-0012">Acyltransferase</keyword>
<gene>
    <name evidence="5" type="ORF">US91_C0001G0160</name>
</gene>
<dbReference type="PROSITE" id="PS51186">
    <property type="entry name" value="GNAT"/>
    <property type="match status" value="1"/>
</dbReference>
<feature type="domain" description="N-acetyltransferase" evidence="4">
    <location>
        <begin position="31"/>
        <end position="175"/>
    </location>
</feature>
<dbReference type="InterPro" id="IPR000182">
    <property type="entry name" value="GNAT_dom"/>
</dbReference>
<reference evidence="5 6" key="1">
    <citation type="journal article" date="2015" name="Nature">
        <title>rRNA introns, odd ribosomes, and small enigmatic genomes across a large radiation of phyla.</title>
        <authorList>
            <person name="Brown C.T."/>
            <person name="Hug L.A."/>
            <person name="Thomas B.C."/>
            <person name="Sharon I."/>
            <person name="Castelle C.J."/>
            <person name="Singh A."/>
            <person name="Wilkins M.J."/>
            <person name="Williams K.H."/>
            <person name="Banfield J.F."/>
        </authorList>
    </citation>
    <scope>NUCLEOTIDE SEQUENCE [LARGE SCALE GENOMIC DNA]</scope>
</reference>
<keyword evidence="1 5" id="KW-0808">Transferase</keyword>
<evidence type="ECO:0000313" key="5">
    <source>
        <dbReference type="EMBL" id="KKQ71233.1"/>
    </source>
</evidence>
<dbReference type="GO" id="GO:0016747">
    <property type="term" value="F:acyltransferase activity, transferring groups other than amino-acyl groups"/>
    <property type="evidence" value="ECO:0007669"/>
    <property type="project" value="InterPro"/>
</dbReference>
<comment type="similarity">
    <text evidence="3">Belongs to the acetyltransferase family. RimJ subfamily.</text>
</comment>
<evidence type="ECO:0000259" key="4">
    <source>
        <dbReference type="PROSITE" id="PS51186"/>
    </source>
</evidence>
<dbReference type="Gene3D" id="3.40.630.30">
    <property type="match status" value="1"/>
</dbReference>
<evidence type="ECO:0000256" key="1">
    <source>
        <dbReference type="ARBA" id="ARBA00022679"/>
    </source>
</evidence>
<evidence type="ECO:0000256" key="2">
    <source>
        <dbReference type="ARBA" id="ARBA00023315"/>
    </source>
</evidence>
<proteinExistence type="inferred from homology"/>
<organism evidence="5 6">
    <name type="scientific">Candidatus Falkowbacteria bacterium GW2011_GWE1_38_31</name>
    <dbReference type="NCBI Taxonomy" id="1618638"/>
    <lineage>
        <taxon>Bacteria</taxon>
        <taxon>Candidatus Falkowiibacteriota</taxon>
    </lineage>
</organism>
<comment type="caution">
    <text evidence="5">The sequence shown here is derived from an EMBL/GenBank/DDBJ whole genome shotgun (WGS) entry which is preliminary data.</text>
</comment>
<dbReference type="PANTHER" id="PTHR43792">
    <property type="entry name" value="GNAT FAMILY, PUTATIVE (AFU_ORTHOLOGUE AFUA_3G00765)-RELATED-RELATED"/>
    <property type="match status" value="1"/>
</dbReference>
<name>A0A0G0JUN3_9BACT</name>
<dbReference type="AlphaFoldDB" id="A0A0G0JUN3"/>
<accession>A0A0G0JUN3</accession>
<evidence type="ECO:0000256" key="3">
    <source>
        <dbReference type="ARBA" id="ARBA00038502"/>
    </source>
</evidence>
<dbReference type="Proteomes" id="UP000034022">
    <property type="component" value="Unassembled WGS sequence"/>
</dbReference>
<sequence length="175" mass="20186">MKIETIKTKRLVLRPYRMSDAEIATKNLCNKKISRWLSSLPSPYRIEDANNWIGKMIEERKKKEPQTIAYVIEYEKKMIGAIGLHGIVFGHKAELGYWLSEEFWGKGVMSEAVTALVSYAFRRLRLRRIQAGTFVGNSGSEGVLKKCGFQHEGLIRNDVKKNNRFVDCNIFSRIK</sequence>
<protein>
    <submittedName>
        <fullName evidence="5">N-acetyltransferase GCN5</fullName>
    </submittedName>
</protein>
<dbReference type="PANTHER" id="PTHR43792:SF8">
    <property type="entry name" value="[RIBOSOMAL PROTEIN US5]-ALANINE N-ACETYLTRANSFERASE"/>
    <property type="match status" value="1"/>
</dbReference>
<evidence type="ECO:0000313" key="6">
    <source>
        <dbReference type="Proteomes" id="UP000034022"/>
    </source>
</evidence>